<evidence type="ECO:0000313" key="1">
    <source>
        <dbReference type="EMBL" id="KAF9470956.1"/>
    </source>
</evidence>
<dbReference type="SUPFAM" id="SSF52047">
    <property type="entry name" value="RNI-like"/>
    <property type="match status" value="1"/>
</dbReference>
<dbReference type="InterPro" id="IPR032675">
    <property type="entry name" value="LRR_dom_sf"/>
</dbReference>
<dbReference type="Proteomes" id="UP000807469">
    <property type="component" value="Unassembled WGS sequence"/>
</dbReference>
<name>A0A9P5YNC1_9AGAR</name>
<evidence type="ECO:0000313" key="2">
    <source>
        <dbReference type="Proteomes" id="UP000807469"/>
    </source>
</evidence>
<protein>
    <submittedName>
        <fullName evidence="1">Uncharacterized protein</fullName>
    </submittedName>
</protein>
<comment type="caution">
    <text evidence="1">The sequence shown here is derived from an EMBL/GenBank/DDBJ whole genome shotgun (WGS) entry which is preliminary data.</text>
</comment>
<sequence>MAIELPPEIYLYISQFVPDSAIYLQLRTINSTFFHLAMDIKYSQVCIGWDGLCHNLLPIVERLSDPFVANKVQHLTLDFTHYYPYRLTATKPVSIHRTISNWLSMRSRSTKHSVKALEMCIRGLKQTTSLDIVADFRYSVGDVDVRIPDDFTHLMSVARATFGANLEYLSVEAELLVFQKMSSLNLHFPNLKALLLEVGLRADLSGLHTALVPFINGISPQLKNFNITFTSLFRTHIPDIFSHLSKSLALEQFTVRMNVCGLTLKDDSGLANFLCNDSHSLRKLDFTIGTGFVGGRPDPVLANLLLNCAADKKCFSHLEILRINPTSDPAGIRILHMSIQRASNTLQDLVIYDVKISREETLGILDALGKCTKLQALRMETVSLDIAIFDSMAKNLAGLKTLAIWHGMAALYAQTDSSSLIRQLRKRSYPQWSLEDISIYFGHWGVRSDVMIMEALACAVPSVKSFCRHGDMKFRHCNAPIQAVALRKTEAEVEGYCNMAKAQV</sequence>
<accession>A0A9P5YNC1</accession>
<keyword evidence="2" id="KW-1185">Reference proteome</keyword>
<dbReference type="EMBL" id="MU155796">
    <property type="protein sequence ID" value="KAF9470956.1"/>
    <property type="molecule type" value="Genomic_DNA"/>
</dbReference>
<proteinExistence type="predicted"/>
<organism evidence="1 2">
    <name type="scientific">Pholiota conissans</name>
    <dbReference type="NCBI Taxonomy" id="109636"/>
    <lineage>
        <taxon>Eukaryota</taxon>
        <taxon>Fungi</taxon>
        <taxon>Dikarya</taxon>
        <taxon>Basidiomycota</taxon>
        <taxon>Agaricomycotina</taxon>
        <taxon>Agaricomycetes</taxon>
        <taxon>Agaricomycetidae</taxon>
        <taxon>Agaricales</taxon>
        <taxon>Agaricineae</taxon>
        <taxon>Strophariaceae</taxon>
        <taxon>Pholiota</taxon>
    </lineage>
</organism>
<reference evidence="1" key="1">
    <citation type="submission" date="2020-11" db="EMBL/GenBank/DDBJ databases">
        <authorList>
            <consortium name="DOE Joint Genome Institute"/>
            <person name="Ahrendt S."/>
            <person name="Riley R."/>
            <person name="Andreopoulos W."/>
            <person name="Labutti K."/>
            <person name="Pangilinan J."/>
            <person name="Ruiz-Duenas F.J."/>
            <person name="Barrasa J.M."/>
            <person name="Sanchez-Garcia M."/>
            <person name="Camarero S."/>
            <person name="Miyauchi S."/>
            <person name="Serrano A."/>
            <person name="Linde D."/>
            <person name="Babiker R."/>
            <person name="Drula E."/>
            <person name="Ayuso-Fernandez I."/>
            <person name="Pacheco R."/>
            <person name="Padilla G."/>
            <person name="Ferreira P."/>
            <person name="Barriuso J."/>
            <person name="Kellner H."/>
            <person name="Castanera R."/>
            <person name="Alfaro M."/>
            <person name="Ramirez L."/>
            <person name="Pisabarro A.G."/>
            <person name="Kuo A."/>
            <person name="Tritt A."/>
            <person name="Lipzen A."/>
            <person name="He G."/>
            <person name="Yan M."/>
            <person name="Ng V."/>
            <person name="Cullen D."/>
            <person name="Martin F."/>
            <person name="Rosso M.-N."/>
            <person name="Henrissat B."/>
            <person name="Hibbett D."/>
            <person name="Martinez A.T."/>
            <person name="Grigoriev I.V."/>
        </authorList>
    </citation>
    <scope>NUCLEOTIDE SEQUENCE</scope>
    <source>
        <strain evidence="1">CIRM-BRFM 674</strain>
    </source>
</reference>
<dbReference type="OrthoDB" id="3071584at2759"/>
<dbReference type="AlphaFoldDB" id="A0A9P5YNC1"/>
<gene>
    <name evidence="1" type="ORF">BDN70DRAFT_926303</name>
</gene>
<dbReference type="Gene3D" id="3.80.10.10">
    <property type="entry name" value="Ribonuclease Inhibitor"/>
    <property type="match status" value="1"/>
</dbReference>